<comment type="caution">
    <text evidence="2">The sequence shown here is derived from an EMBL/GenBank/DDBJ whole genome shotgun (WGS) entry which is preliminary data.</text>
</comment>
<name>A0ABU9LLF6_9BACL</name>
<evidence type="ECO:0000313" key="2">
    <source>
        <dbReference type="EMBL" id="MEL5987819.1"/>
    </source>
</evidence>
<protein>
    <recommendedName>
        <fullName evidence="4">Glycine zipper family protein</fullName>
    </recommendedName>
</protein>
<accession>A0ABU9LLF6</accession>
<keyword evidence="1" id="KW-0472">Membrane</keyword>
<organism evidence="2 3">
    <name type="scientific">Kurthia gibsonii</name>
    <dbReference type="NCBI Taxonomy" id="33946"/>
    <lineage>
        <taxon>Bacteria</taxon>
        <taxon>Bacillati</taxon>
        <taxon>Bacillota</taxon>
        <taxon>Bacilli</taxon>
        <taxon>Bacillales</taxon>
        <taxon>Caryophanaceae</taxon>
        <taxon>Kurthia</taxon>
    </lineage>
</organism>
<dbReference type="EMBL" id="JBCEWA010000003">
    <property type="protein sequence ID" value="MEL5987819.1"/>
    <property type="molecule type" value="Genomic_DNA"/>
</dbReference>
<reference evidence="2 3" key="1">
    <citation type="submission" date="2024-04" db="EMBL/GenBank/DDBJ databases">
        <authorList>
            <person name="Wu Y.S."/>
            <person name="Zhang L."/>
        </authorList>
    </citation>
    <scope>NUCLEOTIDE SEQUENCE [LARGE SCALE GENOMIC DNA]</scope>
    <source>
        <strain evidence="2 3">KG-01</strain>
    </source>
</reference>
<evidence type="ECO:0000256" key="1">
    <source>
        <dbReference type="SAM" id="Phobius"/>
    </source>
</evidence>
<keyword evidence="1" id="KW-0812">Transmembrane</keyword>
<keyword evidence="1" id="KW-1133">Transmembrane helix</keyword>
<sequence>MKMKKIILGTLGSILLIIGIILNRTHSVDSGIAMIIGIFAGLLIGAMFGVKEK</sequence>
<gene>
    <name evidence="2" type="ORF">AAF454_05260</name>
</gene>
<evidence type="ECO:0008006" key="4">
    <source>
        <dbReference type="Google" id="ProtNLM"/>
    </source>
</evidence>
<dbReference type="RefSeq" id="WP_411257911.1">
    <property type="nucleotide sequence ID" value="NZ_JAWVOH010000004.1"/>
</dbReference>
<feature type="transmembrane region" description="Helical" evidence="1">
    <location>
        <begin position="7"/>
        <end position="25"/>
    </location>
</feature>
<keyword evidence="3" id="KW-1185">Reference proteome</keyword>
<proteinExistence type="predicted"/>
<dbReference type="Proteomes" id="UP001398420">
    <property type="component" value="Unassembled WGS sequence"/>
</dbReference>
<evidence type="ECO:0000313" key="3">
    <source>
        <dbReference type="Proteomes" id="UP001398420"/>
    </source>
</evidence>
<feature type="transmembrane region" description="Helical" evidence="1">
    <location>
        <begin position="31"/>
        <end position="50"/>
    </location>
</feature>